<sequence>MLIVRNPLDREEKDSRLHCMPDLAYEISEQNLKNIGGGDSTPACFTPVMAVSPGLTSVSLQGTAVASATSPVTISVATVTATALISIQVTEVITAIHGRPVDQNMRGYNDGCDVS</sequence>
<name>A0AA48I351_9FIRM</name>
<organism evidence="1">
    <name type="scientific">Candidatus Paraimprobicoccus trichonymphae</name>
    <dbReference type="NCBI Taxonomy" id="3033793"/>
    <lineage>
        <taxon>Bacteria</taxon>
        <taxon>Bacillati</taxon>
        <taxon>Bacillota</taxon>
        <taxon>Clostridia</taxon>
        <taxon>Candidatus Paraimprobicoccus</taxon>
    </lineage>
</organism>
<reference evidence="1" key="1">
    <citation type="journal article" date="2023" name="ISME J.">
        <title>Emergence of putative energy parasites within Clostridia revealed by genome analysis of a novel endosymbiotic clade.</title>
        <authorList>
            <person name="Takahashi K."/>
            <person name="Kuwahara H."/>
            <person name="Horikawa Y."/>
            <person name="Izawa K."/>
            <person name="Kato D."/>
            <person name="Inagaki T."/>
            <person name="Yuki M."/>
            <person name="Ohkuma M."/>
            <person name="Hongoh Y."/>
        </authorList>
    </citation>
    <scope>NUCLEOTIDE SEQUENCE</scope>
    <source>
        <strain evidence="1">RsTa-C01</strain>
    </source>
</reference>
<accession>A0AA48I351</accession>
<protein>
    <submittedName>
        <fullName evidence="1">Uncharacterized protein</fullName>
    </submittedName>
</protein>
<evidence type="ECO:0000313" key="1">
    <source>
        <dbReference type="EMBL" id="BED92882.1"/>
    </source>
</evidence>
<proteinExistence type="predicted"/>
<gene>
    <name evidence="1" type="ORF">RsTaC01_0782</name>
</gene>
<dbReference type="KEGG" id="ptrh:RsTaC01_0782"/>
<dbReference type="Proteomes" id="UP001335720">
    <property type="component" value="Chromosome"/>
</dbReference>
<dbReference type="AlphaFoldDB" id="A0AA48I351"/>
<dbReference type="EMBL" id="AP027925">
    <property type="protein sequence ID" value="BED92882.1"/>
    <property type="molecule type" value="Genomic_DNA"/>
</dbReference>